<protein>
    <recommendedName>
        <fullName evidence="4">Secreted protein</fullName>
    </recommendedName>
</protein>
<keyword evidence="3" id="KW-1185">Reference proteome</keyword>
<evidence type="ECO:0000256" key="1">
    <source>
        <dbReference type="SAM" id="SignalP"/>
    </source>
</evidence>
<dbReference type="OrthoDB" id="4300819at2"/>
<evidence type="ECO:0000313" key="2">
    <source>
        <dbReference type="EMBL" id="MBC2864491.1"/>
    </source>
</evidence>
<dbReference type="SUPFAM" id="SSF75011">
    <property type="entry name" value="3-carboxy-cis,cis-mucoante lactonizing enzyme"/>
    <property type="match status" value="1"/>
</dbReference>
<evidence type="ECO:0008006" key="4">
    <source>
        <dbReference type="Google" id="ProtNLM"/>
    </source>
</evidence>
<sequence>MQGSTLARRARRALKAAVLAGVLVVTSFGVAGPSTAQDRDLGVDEISHSANIKPLANVPRQGPLANATHSDLAFYGDYAIQGTYAGFTIYDIKNPKKPEIVSQTACNGGQGDPTVSEDGKLLFVSVDTPQSDPSCASTNSNAANPNAWEGIRIFDISDKRNPTYVKSVRTDCGSHTHTYVPADGKDTAYLYISSYGPSPAFPHCQPPHDSISIVEVPLDDPDSASVVATPVLFPDGGAGATAGCHDITVFPEKDLAAGACMGEGALIDISDPTKPYVITSATDANFAFWHSATFTNDGNRVVFTDELGGGSAPTCNEQIGPNRGADAIYDIKGEGDNRRLVFRSYFKIPRMQQQTENCVAHNGSLIPAKHRDMMVQAWYQGGVSVIDFTDPDHPKEIGYFERGPLSKETLQLGGSWSAYWYNGRIYSSDITKGLDVLQLTGAPNSAHRVRLDFMNAQTQYSYKP</sequence>
<dbReference type="Pfam" id="PF08309">
    <property type="entry name" value="LVIVD"/>
    <property type="match status" value="2"/>
</dbReference>
<comment type="caution">
    <text evidence="2">The sequence shown here is derived from an EMBL/GenBank/DDBJ whole genome shotgun (WGS) entry which is preliminary data.</text>
</comment>
<reference evidence="2 3" key="1">
    <citation type="submission" date="2020-08" db="EMBL/GenBank/DDBJ databases">
        <title>Whole-Genome Sequence of French Clinical Streptomyces mexicanus Strain Q0842.</title>
        <authorList>
            <person name="Boxberger M."/>
            <person name="La Scola B."/>
        </authorList>
    </citation>
    <scope>NUCLEOTIDE SEQUENCE [LARGE SCALE GENOMIC DNA]</scope>
    <source>
        <strain evidence="2 3">Marseille-Q0842</strain>
    </source>
</reference>
<keyword evidence="1" id="KW-0732">Signal</keyword>
<dbReference type="AlphaFoldDB" id="A0A7X1LQJ7"/>
<gene>
    <name evidence="2" type="ORF">H1R13_05635</name>
</gene>
<accession>A0A7X1LQJ7</accession>
<feature type="chain" id="PRO_5039050041" description="Secreted protein" evidence="1">
    <location>
        <begin position="32"/>
        <end position="464"/>
    </location>
</feature>
<name>A0A7X1LQJ7_9ACTN</name>
<dbReference type="Proteomes" id="UP000517694">
    <property type="component" value="Unassembled WGS sequence"/>
</dbReference>
<evidence type="ECO:0000313" key="3">
    <source>
        <dbReference type="Proteomes" id="UP000517694"/>
    </source>
</evidence>
<dbReference type="EMBL" id="JACMHY010000002">
    <property type="protein sequence ID" value="MBC2864491.1"/>
    <property type="molecule type" value="Genomic_DNA"/>
</dbReference>
<organism evidence="2 3">
    <name type="scientific">Streptomyces mexicanus</name>
    <dbReference type="NCBI Taxonomy" id="178566"/>
    <lineage>
        <taxon>Bacteria</taxon>
        <taxon>Bacillati</taxon>
        <taxon>Actinomycetota</taxon>
        <taxon>Actinomycetes</taxon>
        <taxon>Kitasatosporales</taxon>
        <taxon>Streptomycetaceae</taxon>
        <taxon>Streptomyces</taxon>
    </lineage>
</organism>
<proteinExistence type="predicted"/>
<feature type="signal peptide" evidence="1">
    <location>
        <begin position="1"/>
        <end position="31"/>
    </location>
</feature>
<dbReference type="InterPro" id="IPR013211">
    <property type="entry name" value="LVIVD"/>
</dbReference>